<proteinExistence type="predicted"/>
<gene>
    <name evidence="1" type="ORF">GCM10009754_63510</name>
</gene>
<sequence>MTERALVNFFYAQPVGHAIEALHYCQGHYAANPDREIAVALNAATPVELASYCPAVSAAYAIDHPFLEPCPDGGGRLDGIPREWDWVLDDFRRYQDIQLSTFPGLRDYYAASDRHLTARSGRSVVSSPAAGYLRHQRLRLALPEPARTAAAARLGDHPDRIVVMPAGSSPSPLYPSPRSWTLVLDALHDEFPDARIVLLGKLAKSERTATSFGEEALASLLAHRSRPVNCFDLPLAEQLAVVEASGVFLSPHTGFGLAALAVGTPWLTLSGGRWFEYFFNHVPFRSILPDPERYPSFTQFDDAEIVVDGADGPRTPSMTLARITEDLDRVVLACRELMDGSLTYEQALRDYFPALVAAHRGDASAIWSIDGVHLDYL</sequence>
<keyword evidence="2" id="KW-1185">Reference proteome</keyword>
<protein>
    <recommendedName>
        <fullName evidence="3">ADP-heptose:LPS heptosyltransferase</fullName>
    </recommendedName>
</protein>
<dbReference type="Gene3D" id="3.40.50.2000">
    <property type="entry name" value="Glycogen Phosphorylase B"/>
    <property type="match status" value="1"/>
</dbReference>
<reference evidence="2" key="1">
    <citation type="journal article" date="2019" name="Int. J. Syst. Evol. Microbiol.">
        <title>The Global Catalogue of Microorganisms (GCM) 10K type strain sequencing project: providing services to taxonomists for standard genome sequencing and annotation.</title>
        <authorList>
            <consortium name="The Broad Institute Genomics Platform"/>
            <consortium name="The Broad Institute Genome Sequencing Center for Infectious Disease"/>
            <person name="Wu L."/>
            <person name="Ma J."/>
        </authorList>
    </citation>
    <scope>NUCLEOTIDE SEQUENCE [LARGE SCALE GENOMIC DNA]</scope>
    <source>
        <strain evidence="2">JCM 14545</strain>
    </source>
</reference>
<dbReference type="RefSeq" id="WP_344427286.1">
    <property type="nucleotide sequence ID" value="NZ_BAAANN010000030.1"/>
</dbReference>
<dbReference type="EMBL" id="BAAANN010000030">
    <property type="protein sequence ID" value="GAA1978673.1"/>
    <property type="molecule type" value="Genomic_DNA"/>
</dbReference>
<dbReference type="SUPFAM" id="SSF53756">
    <property type="entry name" value="UDP-Glycosyltransferase/glycogen phosphorylase"/>
    <property type="match status" value="1"/>
</dbReference>
<comment type="caution">
    <text evidence="1">The sequence shown here is derived from an EMBL/GenBank/DDBJ whole genome shotgun (WGS) entry which is preliminary data.</text>
</comment>
<accession>A0ABP5DE49</accession>
<evidence type="ECO:0000313" key="2">
    <source>
        <dbReference type="Proteomes" id="UP001501116"/>
    </source>
</evidence>
<organism evidence="1 2">
    <name type="scientific">Amycolatopsis minnesotensis</name>
    <dbReference type="NCBI Taxonomy" id="337894"/>
    <lineage>
        <taxon>Bacteria</taxon>
        <taxon>Bacillati</taxon>
        <taxon>Actinomycetota</taxon>
        <taxon>Actinomycetes</taxon>
        <taxon>Pseudonocardiales</taxon>
        <taxon>Pseudonocardiaceae</taxon>
        <taxon>Amycolatopsis</taxon>
    </lineage>
</organism>
<dbReference type="Proteomes" id="UP001501116">
    <property type="component" value="Unassembled WGS sequence"/>
</dbReference>
<name>A0ABP5DE49_9PSEU</name>
<evidence type="ECO:0000313" key="1">
    <source>
        <dbReference type="EMBL" id="GAA1978673.1"/>
    </source>
</evidence>
<evidence type="ECO:0008006" key="3">
    <source>
        <dbReference type="Google" id="ProtNLM"/>
    </source>
</evidence>